<dbReference type="InterPro" id="IPR009060">
    <property type="entry name" value="UBA-like_sf"/>
</dbReference>
<dbReference type="SMART" id="SM00463">
    <property type="entry name" value="SMR"/>
    <property type="match status" value="1"/>
</dbReference>
<organism evidence="3 4">
    <name type="scientific">Plasmodiophora brassicae</name>
    <name type="common">Clubroot disease agent</name>
    <dbReference type="NCBI Taxonomy" id="37360"/>
    <lineage>
        <taxon>Eukaryota</taxon>
        <taxon>Sar</taxon>
        <taxon>Rhizaria</taxon>
        <taxon>Endomyxa</taxon>
        <taxon>Phytomyxea</taxon>
        <taxon>Plasmodiophorida</taxon>
        <taxon>Plasmodiophoridae</taxon>
        <taxon>Plasmodiophora</taxon>
    </lineage>
</organism>
<evidence type="ECO:0000313" key="3">
    <source>
        <dbReference type="EMBL" id="CEO95091.1"/>
    </source>
</evidence>
<name>A0A0G4IIQ5_PLABS</name>
<dbReference type="CDD" id="cd14279">
    <property type="entry name" value="CUE"/>
    <property type="match status" value="2"/>
</dbReference>
<dbReference type="PANTHER" id="PTHR46535">
    <property type="entry name" value="NEDD4-BINDING PROTEIN 2"/>
    <property type="match status" value="1"/>
</dbReference>
<sequence>MASAHDELARCQRVQQALCDMFPAVDVSVIRDHIAQHGPDIGVITDALLGRIDDGSPTDNADGVAEHKDVETNAVDVDTGPDHAERTSAVLIDMFPDFDANRLCRISECVNGDLEQAVEFALEVSQDDYASCTEDVLLLSSMFPLHPLVVLREALNERDGSIDATIADLIADYADADAIQLSKLSMAGHLKLQALKRLFPGADEGTIRLTLQVKDFKWDATRAALAEVFPIVLQPEARPPARVSTSDVHPEDSEGPRMFPSATSALLDKMYEGIEIKFDVSADERAIGTLVTQRDNIRHRARDSYHKGQRVHGQMLSERAKDIDNEVRIIQDRLMLATFQSNNSELSTMTKVDMHGIRVADARRLIGDCIRRIKRAYPNERRCLKVIVGRGRHSATTFEPVLRPAIVSYLNYLRVKHQTDDASILVFIYH</sequence>
<keyword evidence="4" id="KW-1185">Reference proteome</keyword>
<evidence type="ECO:0008006" key="5">
    <source>
        <dbReference type="Google" id="ProtNLM"/>
    </source>
</evidence>
<dbReference type="SUPFAM" id="SSF46934">
    <property type="entry name" value="UBA-like"/>
    <property type="match status" value="1"/>
</dbReference>
<dbReference type="GO" id="GO:0004519">
    <property type="term" value="F:endonuclease activity"/>
    <property type="evidence" value="ECO:0007669"/>
    <property type="project" value="TreeGrafter"/>
</dbReference>
<dbReference type="GO" id="GO:0005634">
    <property type="term" value="C:nucleus"/>
    <property type="evidence" value="ECO:0007669"/>
    <property type="project" value="TreeGrafter"/>
</dbReference>
<dbReference type="InterPro" id="IPR052772">
    <property type="entry name" value="Endo/PolyKinase_Domain-Protein"/>
</dbReference>
<dbReference type="PANTHER" id="PTHR46535:SF1">
    <property type="entry name" value="NEDD4-BINDING PROTEIN 2"/>
    <property type="match status" value="1"/>
</dbReference>
<evidence type="ECO:0000259" key="1">
    <source>
        <dbReference type="PROSITE" id="PS50828"/>
    </source>
</evidence>
<accession>A0A0G4IIQ5</accession>
<proteinExistence type="predicted"/>
<dbReference type="STRING" id="37360.A0A0G4IIQ5"/>
<dbReference type="AlphaFoldDB" id="A0A0G4IIQ5"/>
<dbReference type="PROSITE" id="PS50828">
    <property type="entry name" value="SMR"/>
    <property type="match status" value="1"/>
</dbReference>
<dbReference type="Gene3D" id="3.30.1370.110">
    <property type="match status" value="1"/>
</dbReference>
<feature type="domain" description="Smr" evidence="1">
    <location>
        <begin position="352"/>
        <end position="430"/>
    </location>
</feature>
<protein>
    <recommendedName>
        <fullName evidence="5">Smr domain-containing protein</fullName>
    </recommendedName>
</protein>
<evidence type="ECO:0000313" key="4">
    <source>
        <dbReference type="Proteomes" id="UP000039324"/>
    </source>
</evidence>
<dbReference type="SUPFAM" id="SSF160443">
    <property type="entry name" value="SMR domain-like"/>
    <property type="match status" value="1"/>
</dbReference>
<dbReference type="OrthoDB" id="3231855at2759"/>
<gene>
    <name evidence="3" type="ORF">PBRA_009623</name>
</gene>
<dbReference type="Pfam" id="PF01713">
    <property type="entry name" value="Smr"/>
    <property type="match status" value="1"/>
</dbReference>
<dbReference type="InterPro" id="IPR003892">
    <property type="entry name" value="CUE"/>
</dbReference>
<evidence type="ECO:0000259" key="2">
    <source>
        <dbReference type="PROSITE" id="PS51140"/>
    </source>
</evidence>
<reference evidence="3 4" key="1">
    <citation type="submission" date="2015-02" db="EMBL/GenBank/DDBJ databases">
        <authorList>
            <person name="Chooi Y.-H."/>
        </authorList>
    </citation>
    <scope>NUCLEOTIDE SEQUENCE [LARGE SCALE GENOMIC DNA]</scope>
    <source>
        <strain evidence="3">E3</strain>
    </source>
</reference>
<dbReference type="EMBL" id="CDSF01000011">
    <property type="protein sequence ID" value="CEO95091.1"/>
    <property type="molecule type" value="Genomic_DNA"/>
</dbReference>
<dbReference type="PROSITE" id="PS51140">
    <property type="entry name" value="CUE"/>
    <property type="match status" value="1"/>
</dbReference>
<dbReference type="Pfam" id="PF02845">
    <property type="entry name" value="CUE"/>
    <property type="match status" value="1"/>
</dbReference>
<feature type="domain" description="CUE" evidence="2">
    <location>
        <begin position="131"/>
        <end position="175"/>
    </location>
</feature>
<dbReference type="InterPro" id="IPR036063">
    <property type="entry name" value="Smr_dom_sf"/>
</dbReference>
<dbReference type="InterPro" id="IPR002625">
    <property type="entry name" value="Smr_dom"/>
</dbReference>
<dbReference type="GO" id="GO:0043130">
    <property type="term" value="F:ubiquitin binding"/>
    <property type="evidence" value="ECO:0007669"/>
    <property type="project" value="InterPro"/>
</dbReference>
<dbReference type="Proteomes" id="UP000039324">
    <property type="component" value="Unassembled WGS sequence"/>
</dbReference>